<evidence type="ECO:0000256" key="6">
    <source>
        <dbReference type="ARBA" id="ARBA00023004"/>
    </source>
</evidence>
<dbReference type="FunFam" id="2.20.28.10:FF:000001">
    <property type="entry name" value="Rubredoxin"/>
    <property type="match status" value="1"/>
</dbReference>
<accession>I2Q6Y4</accession>
<organism evidence="9">
    <name type="scientific">Desulfovibrio sp. U5L</name>
    <dbReference type="NCBI Taxonomy" id="596152"/>
    <lineage>
        <taxon>Bacteria</taxon>
        <taxon>Pseudomonadati</taxon>
        <taxon>Thermodesulfobacteriota</taxon>
        <taxon>Desulfovibrionia</taxon>
        <taxon>Desulfovibrionales</taxon>
        <taxon>Desulfovibrionaceae</taxon>
        <taxon>Desulfovibrio</taxon>
    </lineage>
</organism>
<dbReference type="eggNOG" id="COG1773">
    <property type="taxonomic scope" value="Bacteria"/>
</dbReference>
<dbReference type="InterPro" id="IPR024935">
    <property type="entry name" value="Rubredoxin_dom"/>
</dbReference>
<dbReference type="AlphaFoldDB" id="I2Q6Y4"/>
<keyword evidence="5 7" id="KW-0249">Electron transport</keyword>
<dbReference type="InterPro" id="IPR024934">
    <property type="entry name" value="Rubredoxin-like_dom"/>
</dbReference>
<evidence type="ECO:0000259" key="8">
    <source>
        <dbReference type="PROSITE" id="PS50903"/>
    </source>
</evidence>
<evidence type="ECO:0000256" key="7">
    <source>
        <dbReference type="RuleBase" id="RU003820"/>
    </source>
</evidence>
<sequence length="82" mass="9052">MSENLKRFICLGCGFLYDEALGLPEHGIAPGTRWADIPENWACPDCFTAKHLFEMIEIPYAVGEPHVPQLSPAAPPQPPHVI</sequence>
<evidence type="ECO:0000256" key="3">
    <source>
        <dbReference type="ARBA" id="ARBA00022448"/>
    </source>
</evidence>
<keyword evidence="4 7" id="KW-0479">Metal-binding</keyword>
<dbReference type="EMBL" id="JH600068">
    <property type="protein sequence ID" value="EIG55540.1"/>
    <property type="molecule type" value="Genomic_DNA"/>
</dbReference>
<evidence type="ECO:0000256" key="1">
    <source>
        <dbReference type="ARBA" id="ARBA00001965"/>
    </source>
</evidence>
<dbReference type="Pfam" id="PF00301">
    <property type="entry name" value="Rubredoxin"/>
    <property type="match status" value="1"/>
</dbReference>
<dbReference type="PROSITE" id="PS50903">
    <property type="entry name" value="RUBREDOXIN_LIKE"/>
    <property type="match status" value="1"/>
</dbReference>
<evidence type="ECO:0000256" key="4">
    <source>
        <dbReference type="ARBA" id="ARBA00022723"/>
    </source>
</evidence>
<protein>
    <recommendedName>
        <fullName evidence="7">Rubredoxin</fullName>
    </recommendedName>
</protein>
<keyword evidence="6 7" id="KW-0408">Iron</keyword>
<dbReference type="CDD" id="cd00730">
    <property type="entry name" value="rubredoxin"/>
    <property type="match status" value="1"/>
</dbReference>
<dbReference type="GO" id="GO:0009055">
    <property type="term" value="F:electron transfer activity"/>
    <property type="evidence" value="ECO:0007669"/>
    <property type="project" value="TreeGrafter"/>
</dbReference>
<dbReference type="PRINTS" id="PR00163">
    <property type="entry name" value="RUBREDOXIN"/>
</dbReference>
<dbReference type="InterPro" id="IPR050526">
    <property type="entry name" value="Rubredoxin_ET"/>
</dbReference>
<dbReference type="STRING" id="596152.DesU5LDRAFT_3931"/>
<dbReference type="PANTHER" id="PTHR47627:SF1">
    <property type="entry name" value="RUBREDOXIN-1-RELATED"/>
    <property type="match status" value="1"/>
</dbReference>
<dbReference type="Gene3D" id="2.20.28.10">
    <property type="match status" value="1"/>
</dbReference>
<proteinExistence type="inferred from homology"/>
<dbReference type="GO" id="GO:0043448">
    <property type="term" value="P:alkane catabolic process"/>
    <property type="evidence" value="ECO:0007669"/>
    <property type="project" value="TreeGrafter"/>
</dbReference>
<comment type="similarity">
    <text evidence="2 7">Belongs to the rubredoxin family.</text>
</comment>
<evidence type="ECO:0000256" key="5">
    <source>
        <dbReference type="ARBA" id="ARBA00022982"/>
    </source>
</evidence>
<dbReference type="PANTHER" id="PTHR47627">
    <property type="entry name" value="RUBREDOXIN"/>
    <property type="match status" value="1"/>
</dbReference>
<feature type="domain" description="Rubredoxin-like" evidence="8">
    <location>
        <begin position="5"/>
        <end position="56"/>
    </location>
</feature>
<name>I2Q6Y4_9BACT</name>
<dbReference type="HOGENOM" id="CLU_128747_3_0_7"/>
<evidence type="ECO:0000256" key="2">
    <source>
        <dbReference type="ARBA" id="ARBA00005337"/>
    </source>
</evidence>
<comment type="cofactor">
    <cofactor evidence="1 7">
        <name>Fe(3+)</name>
        <dbReference type="ChEBI" id="CHEBI:29034"/>
    </cofactor>
</comment>
<dbReference type="GO" id="GO:0005506">
    <property type="term" value="F:iron ion binding"/>
    <property type="evidence" value="ECO:0007669"/>
    <property type="project" value="UniProtKB-UniRule"/>
</dbReference>
<reference evidence="9" key="1">
    <citation type="submission" date="2011-11" db="EMBL/GenBank/DDBJ databases">
        <title>Improved High-Quality Draft sequence of Desulfovibrio sp. U5L.</title>
        <authorList>
            <consortium name="US DOE Joint Genome Institute"/>
            <person name="Lucas S."/>
            <person name="Han J."/>
            <person name="Lapidus A."/>
            <person name="Cheng J.-F."/>
            <person name="Goodwin L."/>
            <person name="Pitluck S."/>
            <person name="Peters L."/>
            <person name="Ovchinnikova G."/>
            <person name="Held B."/>
            <person name="Detter J.C."/>
            <person name="Han C."/>
            <person name="Tapia R."/>
            <person name="Land M."/>
            <person name="Hauser L."/>
            <person name="Kyrpides N."/>
            <person name="Ivanova N."/>
            <person name="Pagani I."/>
            <person name="Gabster J."/>
            <person name="Walker C."/>
            <person name="Stolyar S."/>
            <person name="Stahl D."/>
            <person name="Arkin A."/>
            <person name="Dehal P."/>
            <person name="Hazen T."/>
            <person name="Woyke T."/>
        </authorList>
    </citation>
    <scope>NUCLEOTIDE SEQUENCE [LARGE SCALE GENOMIC DNA]</scope>
    <source>
        <strain evidence="9">U5L</strain>
    </source>
</reference>
<evidence type="ECO:0000313" key="9">
    <source>
        <dbReference type="EMBL" id="EIG55540.1"/>
    </source>
</evidence>
<keyword evidence="3" id="KW-0813">Transport</keyword>
<dbReference type="OrthoDB" id="9802447at2"/>
<gene>
    <name evidence="9" type="ORF">DesU5LDRAFT_3931</name>
</gene>
<dbReference type="SUPFAM" id="SSF57802">
    <property type="entry name" value="Rubredoxin-like"/>
    <property type="match status" value="1"/>
</dbReference>